<dbReference type="Pfam" id="PF13462">
    <property type="entry name" value="Thioredoxin_4"/>
    <property type="match status" value="1"/>
</dbReference>
<feature type="domain" description="Thioredoxin-like fold" evidence="3">
    <location>
        <begin position="78"/>
        <end position="246"/>
    </location>
</feature>
<dbReference type="SUPFAM" id="SSF52833">
    <property type="entry name" value="Thioredoxin-like"/>
    <property type="match status" value="1"/>
</dbReference>
<evidence type="ECO:0000313" key="5">
    <source>
        <dbReference type="Proteomes" id="UP001152755"/>
    </source>
</evidence>
<dbReference type="Gene3D" id="3.40.30.10">
    <property type="entry name" value="Glutaredoxin"/>
    <property type="match status" value="1"/>
</dbReference>
<keyword evidence="5" id="KW-1185">Reference proteome</keyword>
<evidence type="ECO:0000256" key="2">
    <source>
        <dbReference type="SAM" id="Phobius"/>
    </source>
</evidence>
<keyword evidence="2" id="KW-0812">Transmembrane</keyword>
<dbReference type="Proteomes" id="UP001152755">
    <property type="component" value="Unassembled WGS sequence"/>
</dbReference>
<dbReference type="CDD" id="cd02972">
    <property type="entry name" value="DsbA_family"/>
    <property type="match status" value="1"/>
</dbReference>
<feature type="transmembrane region" description="Helical" evidence="2">
    <location>
        <begin position="30"/>
        <end position="50"/>
    </location>
</feature>
<evidence type="ECO:0000256" key="1">
    <source>
        <dbReference type="SAM" id="MobiDB-lite"/>
    </source>
</evidence>
<dbReference type="InterPro" id="IPR036249">
    <property type="entry name" value="Thioredoxin-like_sf"/>
</dbReference>
<gene>
    <name evidence="4" type="ORF">NVS88_00875</name>
</gene>
<organism evidence="4 5">
    <name type="scientific">Speluncibacter jeojiensis</name>
    <dbReference type="NCBI Taxonomy" id="2710754"/>
    <lineage>
        <taxon>Bacteria</taxon>
        <taxon>Bacillati</taxon>
        <taxon>Actinomycetota</taxon>
        <taxon>Actinomycetes</taxon>
        <taxon>Mycobacteriales</taxon>
        <taxon>Speluncibacteraceae</taxon>
        <taxon>Speluncibacter</taxon>
    </lineage>
</organism>
<comment type="caution">
    <text evidence="4">The sequence shown here is derived from an EMBL/GenBank/DDBJ whole genome shotgun (WGS) entry which is preliminary data.</text>
</comment>
<dbReference type="AlphaFoldDB" id="A0A9X4LVP1"/>
<reference evidence="4" key="1">
    <citation type="submission" date="2022-08" db="EMBL/GenBank/DDBJ databases">
        <title>Genome analysis of Corynebacteriales strain.</title>
        <authorList>
            <person name="Lee S.D."/>
        </authorList>
    </citation>
    <scope>NUCLEOTIDE SEQUENCE</scope>
    <source>
        <strain evidence="4">D3-21</strain>
    </source>
</reference>
<proteinExistence type="predicted"/>
<keyword evidence="2" id="KW-0472">Membrane</keyword>
<evidence type="ECO:0000259" key="3">
    <source>
        <dbReference type="Pfam" id="PF13462"/>
    </source>
</evidence>
<feature type="region of interest" description="Disordered" evidence="1">
    <location>
        <begin position="1"/>
        <end position="21"/>
    </location>
</feature>
<evidence type="ECO:0000313" key="4">
    <source>
        <dbReference type="EMBL" id="MDG3013110.1"/>
    </source>
</evidence>
<keyword evidence="2" id="KW-1133">Transmembrane helix</keyword>
<dbReference type="EMBL" id="JANRHA010000001">
    <property type="protein sequence ID" value="MDG3013110.1"/>
    <property type="molecule type" value="Genomic_DNA"/>
</dbReference>
<name>A0A9X4LVP1_9ACTN</name>
<dbReference type="InterPro" id="IPR012336">
    <property type="entry name" value="Thioredoxin-like_fold"/>
</dbReference>
<sequence>MSANQPGKKPPKKVKAAKYNPQPQSSTTTYVLGGLAIVVIAAVVIGLVVWQGNKNKTQNAGYGTVRNAAVQVMDHGVIRVGKVDAKTTIDAYEDFMCPACAQFERIYGQAVAEAVDTGQIAVRYHMLNFLNSHSASKDYSDRAAGAAICVADTGDGPAYSKFRTMLFEPGTQPEEGGSTDLSNAQLADIAKNAGASPQAVECVSSGAKVDMARQSAEFGINELQQKIGTVGTPTILHNDQKVDVSDPNWLSSLTK</sequence>
<accession>A0A9X4LVP1</accession>
<dbReference type="RefSeq" id="WP_277829549.1">
    <property type="nucleotide sequence ID" value="NZ_JAAIVF010000001.1"/>
</dbReference>
<protein>
    <submittedName>
        <fullName evidence="4">DsbA family protein</fullName>
    </submittedName>
</protein>